<sequence length="254" mass="29721">MSIYTSFDYLSNEPFYLEGIGTVKCPTLRDIRRITYRVFELYLSLVTITRDSLLKLSGMEEQFSAMSGSEQEAASLFHLLLYKNPELMMGMLKFFLLDEVEFNAETGRFDISSASQEKIPMGSVGSDNFELFQEEMKYILGLGQKESLAPKFANETARKLYQKLEQHREDQKKNQKADENYSLDNMVRKYCTHNKVGINILNVWDMTYYQFHSMFSEYCSGRHYDFNDSMAANTFSFKKSSDYKPMEYLKKLNM</sequence>
<proteinExistence type="predicted"/>
<dbReference type="RefSeq" id="WP_207220585.1">
    <property type="nucleotide sequence ID" value="NZ_SGXF01000002.1"/>
</dbReference>
<gene>
    <name evidence="1" type="ORF">EV209_1535</name>
</gene>
<dbReference type="EMBL" id="SGXF01000002">
    <property type="protein sequence ID" value="RZT01094.1"/>
    <property type="molecule type" value="Genomic_DNA"/>
</dbReference>
<keyword evidence="2" id="KW-1185">Reference proteome</keyword>
<reference evidence="1 2" key="1">
    <citation type="submission" date="2019-02" db="EMBL/GenBank/DDBJ databases">
        <title>Genomic Encyclopedia of Type Strains, Phase IV (KMG-IV): sequencing the most valuable type-strain genomes for metagenomic binning, comparative biology and taxonomic classification.</title>
        <authorList>
            <person name="Goeker M."/>
        </authorList>
    </citation>
    <scope>NUCLEOTIDE SEQUENCE [LARGE SCALE GENOMIC DNA]</scope>
    <source>
        <strain evidence="1 2">DSM 29486</strain>
    </source>
</reference>
<protein>
    <submittedName>
        <fullName evidence="1">Uncharacterized protein</fullName>
    </submittedName>
</protein>
<organism evidence="1 2">
    <name type="scientific">Cuneatibacter caecimuris</name>
    <dbReference type="NCBI Taxonomy" id="1796618"/>
    <lineage>
        <taxon>Bacteria</taxon>
        <taxon>Bacillati</taxon>
        <taxon>Bacillota</taxon>
        <taxon>Clostridia</taxon>
        <taxon>Lachnospirales</taxon>
        <taxon>Lachnospiraceae</taxon>
        <taxon>Cuneatibacter</taxon>
    </lineage>
</organism>
<dbReference type="Proteomes" id="UP000292927">
    <property type="component" value="Unassembled WGS sequence"/>
</dbReference>
<comment type="caution">
    <text evidence="1">The sequence shown here is derived from an EMBL/GenBank/DDBJ whole genome shotgun (WGS) entry which is preliminary data.</text>
</comment>
<name>A0A4Q7PK59_9FIRM</name>
<evidence type="ECO:0000313" key="1">
    <source>
        <dbReference type="EMBL" id="RZT01094.1"/>
    </source>
</evidence>
<evidence type="ECO:0000313" key="2">
    <source>
        <dbReference type="Proteomes" id="UP000292927"/>
    </source>
</evidence>
<accession>A0A4Q7PK59</accession>
<dbReference type="AlphaFoldDB" id="A0A4Q7PK59"/>